<sequence>MPNLPVYTVKPENVRGVVKTLHRDHLLPVGYLVRLPPGSDDVPASAVSGVVRTRQQRRVQAEVEVTVGGESDFSLSDDDDYAYTSGLTVHKEHYQVPDGSLFPGVRDFVTSTPERPSAIELATPADADSADEMHPNPENTGENNLSQEEVKAVQVFTSSTSKCTDMLERLSRVSSWTTLLKCRKLRRPVEEQHMAELPKERIEESAPFTNCASHAGGVWERQIRTIPNVLNATLAQSAGRLDDASLRTLFYEAMAIVNSRPLSIDGINDPNSLEPLTPNHLILMKSKLVLPPPGKFVKEDVYGTKRWRRIQYLIEQFWSRWKSEYLSNISTRQKWHVPRRNLQVNDVVIIKDEILPRNQWQLAQVVETTVDSDDLVRRVKV</sequence>
<name>A0ABD1J805_9TELE</name>
<evidence type="ECO:0000313" key="4">
    <source>
        <dbReference type="Proteomes" id="UP001591681"/>
    </source>
</evidence>
<organism evidence="3 4">
    <name type="scientific">Coilia grayii</name>
    <name type="common">Gray's grenadier anchovy</name>
    <dbReference type="NCBI Taxonomy" id="363190"/>
    <lineage>
        <taxon>Eukaryota</taxon>
        <taxon>Metazoa</taxon>
        <taxon>Chordata</taxon>
        <taxon>Craniata</taxon>
        <taxon>Vertebrata</taxon>
        <taxon>Euteleostomi</taxon>
        <taxon>Actinopterygii</taxon>
        <taxon>Neopterygii</taxon>
        <taxon>Teleostei</taxon>
        <taxon>Clupei</taxon>
        <taxon>Clupeiformes</taxon>
        <taxon>Clupeoidei</taxon>
        <taxon>Engraulidae</taxon>
        <taxon>Coilinae</taxon>
        <taxon>Coilia</taxon>
    </lineage>
</organism>
<feature type="region of interest" description="Disordered" evidence="1">
    <location>
        <begin position="115"/>
        <end position="145"/>
    </location>
</feature>
<comment type="caution">
    <text evidence="3">The sequence shown here is derived from an EMBL/GenBank/DDBJ whole genome shotgun (WGS) entry which is preliminary data.</text>
</comment>
<accession>A0ABD1J805</accession>
<dbReference type="PANTHER" id="PTHR47331:SF5">
    <property type="entry name" value="RIBONUCLEASE H"/>
    <property type="match status" value="1"/>
</dbReference>
<gene>
    <name evidence="3" type="ORF">ACEWY4_022508</name>
</gene>
<dbReference type="AlphaFoldDB" id="A0ABD1J805"/>
<feature type="domain" description="DUF5641" evidence="2">
    <location>
        <begin position="305"/>
        <end position="381"/>
    </location>
</feature>
<dbReference type="EMBL" id="JBHFQA010000019">
    <property type="protein sequence ID" value="KAL2082690.1"/>
    <property type="molecule type" value="Genomic_DNA"/>
</dbReference>
<dbReference type="InterPro" id="IPR040676">
    <property type="entry name" value="DUF5641"/>
</dbReference>
<dbReference type="Proteomes" id="UP001591681">
    <property type="component" value="Unassembled WGS sequence"/>
</dbReference>
<evidence type="ECO:0000256" key="1">
    <source>
        <dbReference type="SAM" id="MobiDB-lite"/>
    </source>
</evidence>
<reference evidence="3 4" key="1">
    <citation type="submission" date="2024-09" db="EMBL/GenBank/DDBJ databases">
        <title>A chromosome-level genome assembly of Gray's grenadier anchovy, Coilia grayii.</title>
        <authorList>
            <person name="Fu Z."/>
        </authorList>
    </citation>
    <scope>NUCLEOTIDE SEQUENCE [LARGE SCALE GENOMIC DNA]</scope>
    <source>
        <strain evidence="3">G4</strain>
        <tissue evidence="3">Muscle</tissue>
    </source>
</reference>
<keyword evidence="4" id="KW-1185">Reference proteome</keyword>
<proteinExistence type="predicted"/>
<protein>
    <recommendedName>
        <fullName evidence="2">DUF5641 domain-containing protein</fullName>
    </recommendedName>
</protein>
<evidence type="ECO:0000313" key="3">
    <source>
        <dbReference type="EMBL" id="KAL2082690.1"/>
    </source>
</evidence>
<dbReference type="PANTHER" id="PTHR47331">
    <property type="entry name" value="PHD-TYPE DOMAIN-CONTAINING PROTEIN"/>
    <property type="match status" value="1"/>
</dbReference>
<evidence type="ECO:0000259" key="2">
    <source>
        <dbReference type="Pfam" id="PF18701"/>
    </source>
</evidence>
<dbReference type="Pfam" id="PF18701">
    <property type="entry name" value="DUF5641"/>
    <property type="match status" value="1"/>
</dbReference>